<dbReference type="Proteomes" id="UP000190816">
    <property type="component" value="Unassembled WGS sequence"/>
</dbReference>
<sequence length="238" mass="27328">MKKLLFKIFMFCLFYLGTSLYAQNKFKIGLDAGYTYSAMKANLSNQVDSKYNGRYGVGVNLSGEYMVWGPLFVSTGVSFLQKNYKYERTGSRTGWYTEYNNNFLAFPLQIGGYILKNEHEGKGAWIKIAGGMYMEYWLSMKRNGQYPVFSEQQVDGNFTYTKVSDTYDFKKNENGLDRFGYGLQGQAQLGYSFNKFDVYGAYQYQHGLSDINKANTDKNKKATIRSYMISVGASYKFN</sequence>
<feature type="signal peptide" evidence="1">
    <location>
        <begin position="1"/>
        <end position="22"/>
    </location>
</feature>
<protein>
    <recommendedName>
        <fullName evidence="2">Outer membrane protein beta-barrel domain-containing protein</fullName>
    </recommendedName>
</protein>
<name>A0AAJ3NFN8_9FLAO</name>
<dbReference type="Pfam" id="PF13568">
    <property type="entry name" value="OMP_b-brl_2"/>
    <property type="match status" value="1"/>
</dbReference>
<dbReference type="InterPro" id="IPR025665">
    <property type="entry name" value="Beta-barrel_OMP_2"/>
</dbReference>
<feature type="chain" id="PRO_5042604239" description="Outer membrane protein beta-barrel domain-containing protein" evidence="1">
    <location>
        <begin position="23"/>
        <end position="238"/>
    </location>
</feature>
<gene>
    <name evidence="3" type="ORF">BAY32_18535</name>
</gene>
<dbReference type="EMBL" id="MAIC01000004">
    <property type="protein sequence ID" value="OPB79680.1"/>
    <property type="molecule type" value="Genomic_DNA"/>
</dbReference>
<comment type="caution">
    <text evidence="3">The sequence shown here is derived from an EMBL/GenBank/DDBJ whole genome shotgun (WGS) entry which is preliminary data.</text>
</comment>
<dbReference type="KEGG" id="ego:BBD34_01900"/>
<reference evidence="3 4" key="1">
    <citation type="submission" date="2016-06" db="EMBL/GenBank/DDBJ databases">
        <authorList>
            <person name="Nicholson A.C."/>
        </authorList>
    </citation>
    <scope>NUCLEOTIDE SEQUENCE [LARGE SCALE GENOMIC DNA]</scope>
    <source>
        <strain evidence="3 4">G4123</strain>
    </source>
</reference>
<dbReference type="RefSeq" id="WP_078402157.1">
    <property type="nucleotide sequence ID" value="NZ_CP016377.1"/>
</dbReference>
<evidence type="ECO:0000313" key="4">
    <source>
        <dbReference type="Proteomes" id="UP000190816"/>
    </source>
</evidence>
<evidence type="ECO:0000259" key="2">
    <source>
        <dbReference type="Pfam" id="PF13568"/>
    </source>
</evidence>
<dbReference type="AlphaFoldDB" id="A0AAJ3NFN8"/>
<proteinExistence type="predicted"/>
<evidence type="ECO:0000256" key="1">
    <source>
        <dbReference type="SAM" id="SignalP"/>
    </source>
</evidence>
<keyword evidence="1" id="KW-0732">Signal</keyword>
<evidence type="ECO:0000313" key="3">
    <source>
        <dbReference type="EMBL" id="OPB79680.1"/>
    </source>
</evidence>
<accession>A0AAJ3NFN8</accession>
<feature type="domain" description="Outer membrane protein beta-barrel" evidence="2">
    <location>
        <begin position="22"/>
        <end position="211"/>
    </location>
</feature>
<organism evidence="3 4">
    <name type="scientific">Elizabethkingia ursingii</name>
    <dbReference type="NCBI Taxonomy" id="1756150"/>
    <lineage>
        <taxon>Bacteria</taxon>
        <taxon>Pseudomonadati</taxon>
        <taxon>Bacteroidota</taxon>
        <taxon>Flavobacteriia</taxon>
        <taxon>Flavobacteriales</taxon>
        <taxon>Weeksellaceae</taxon>
        <taxon>Elizabethkingia</taxon>
    </lineage>
</organism>